<dbReference type="GO" id="GO:0006906">
    <property type="term" value="P:vesicle fusion"/>
    <property type="evidence" value="ECO:0007669"/>
    <property type="project" value="TreeGrafter"/>
</dbReference>
<keyword evidence="5" id="KW-0653">Protein transport</keyword>
<dbReference type="AlphaFoldDB" id="A0A7R9XRE2"/>
<evidence type="ECO:0000256" key="3">
    <source>
        <dbReference type="ARBA" id="ARBA00022448"/>
    </source>
</evidence>
<sequence>MMLQRPPNRDRTREFAAVADRVRKTMGASASADDRTSTVGAEGAKTAAGGGNASDFAKMASAIGHGIHRTSLKLERLNQLAKSSSLYDDKSREIAETSAVIKLDIQALNESIVELQGAAARTRERGEANKSASDHSVTVVDTLKNRLATATKTFKETLTTRQANIKAGEERRAMFGASAGPSAFDGGLDYLGDDAFSRAMREGASGFGNLQGNANAFVPRPSAPGAGVSGAPMMQTQGQMQLYNQNTAYADSRQEALQNVERTITELGGIFQQLATMVSEQGELAIRIDENVDDTLANVDSAQTQLLKYLNTVSSNRWLILKIFAVLISFFSFFIVFIA</sequence>
<dbReference type="GO" id="GO:0048278">
    <property type="term" value="P:vesicle docking"/>
    <property type="evidence" value="ECO:0007669"/>
    <property type="project" value="TreeGrafter"/>
</dbReference>
<keyword evidence="4 10" id="KW-0812">Transmembrane</keyword>
<keyword evidence="7" id="KW-0175">Coiled coil</keyword>
<comment type="similarity">
    <text evidence="2">Belongs to the syntaxin family.</text>
</comment>
<dbReference type="PROSITE" id="PS00914">
    <property type="entry name" value="SYNTAXIN"/>
    <property type="match status" value="1"/>
</dbReference>
<dbReference type="Pfam" id="PF05739">
    <property type="entry name" value="SNARE"/>
    <property type="match status" value="1"/>
</dbReference>
<dbReference type="CDD" id="cd15844">
    <property type="entry name" value="SNARE_syntaxin5"/>
    <property type="match status" value="1"/>
</dbReference>
<dbReference type="InterPro" id="IPR000727">
    <property type="entry name" value="T_SNARE_dom"/>
</dbReference>
<keyword evidence="8 10" id="KW-0472">Membrane</keyword>
<evidence type="ECO:0000256" key="5">
    <source>
        <dbReference type="ARBA" id="ARBA00022927"/>
    </source>
</evidence>
<reference evidence="12" key="1">
    <citation type="submission" date="2021-01" db="EMBL/GenBank/DDBJ databases">
        <authorList>
            <person name="Corre E."/>
            <person name="Pelletier E."/>
            <person name="Niang G."/>
            <person name="Scheremetjew M."/>
            <person name="Finn R."/>
            <person name="Kale V."/>
            <person name="Holt S."/>
            <person name="Cochrane G."/>
            <person name="Meng A."/>
            <person name="Brown T."/>
            <person name="Cohen L."/>
        </authorList>
    </citation>
    <scope>NUCLEOTIDE SEQUENCE</scope>
    <source>
        <strain evidence="12">Clade-A-BCC118000</strain>
    </source>
</reference>
<accession>A0A7R9XRE2</accession>
<gene>
    <name evidence="12" type="ORF">OLUC0939_LOCUS2640</name>
</gene>
<dbReference type="GO" id="GO:0005484">
    <property type="term" value="F:SNAP receptor activity"/>
    <property type="evidence" value="ECO:0007669"/>
    <property type="project" value="InterPro"/>
</dbReference>
<dbReference type="GO" id="GO:0000139">
    <property type="term" value="C:Golgi membrane"/>
    <property type="evidence" value="ECO:0007669"/>
    <property type="project" value="TreeGrafter"/>
</dbReference>
<evidence type="ECO:0000256" key="8">
    <source>
        <dbReference type="ARBA" id="ARBA00023136"/>
    </source>
</evidence>
<evidence type="ECO:0000256" key="7">
    <source>
        <dbReference type="ARBA" id="ARBA00023054"/>
    </source>
</evidence>
<keyword evidence="6 10" id="KW-1133">Transmembrane helix</keyword>
<dbReference type="InterPro" id="IPR010989">
    <property type="entry name" value="SNARE"/>
</dbReference>
<feature type="region of interest" description="Disordered" evidence="9">
    <location>
        <begin position="26"/>
        <end position="49"/>
    </location>
</feature>
<evidence type="ECO:0000256" key="9">
    <source>
        <dbReference type="SAM" id="MobiDB-lite"/>
    </source>
</evidence>
<proteinExistence type="inferred from homology"/>
<dbReference type="SMART" id="SM00397">
    <property type="entry name" value="t_SNARE"/>
    <property type="match status" value="1"/>
</dbReference>
<evidence type="ECO:0000259" key="11">
    <source>
        <dbReference type="PROSITE" id="PS50192"/>
    </source>
</evidence>
<dbReference type="GO" id="GO:0031201">
    <property type="term" value="C:SNARE complex"/>
    <property type="evidence" value="ECO:0007669"/>
    <property type="project" value="TreeGrafter"/>
</dbReference>
<evidence type="ECO:0000256" key="1">
    <source>
        <dbReference type="ARBA" id="ARBA00004211"/>
    </source>
</evidence>
<dbReference type="InterPro" id="IPR006012">
    <property type="entry name" value="Syntaxin/epimorphin_CS"/>
</dbReference>
<dbReference type="GO" id="GO:0000149">
    <property type="term" value="F:SNARE binding"/>
    <property type="evidence" value="ECO:0007669"/>
    <property type="project" value="TreeGrafter"/>
</dbReference>
<dbReference type="PROSITE" id="PS50192">
    <property type="entry name" value="T_SNARE"/>
    <property type="match status" value="1"/>
</dbReference>
<dbReference type="PANTHER" id="PTHR19957">
    <property type="entry name" value="SYNTAXIN"/>
    <property type="match status" value="1"/>
</dbReference>
<dbReference type="GO" id="GO:0006888">
    <property type="term" value="P:endoplasmic reticulum to Golgi vesicle-mediated transport"/>
    <property type="evidence" value="ECO:0007669"/>
    <property type="project" value="TreeGrafter"/>
</dbReference>
<evidence type="ECO:0000313" key="12">
    <source>
        <dbReference type="EMBL" id="CAD8221918.1"/>
    </source>
</evidence>
<comment type="subcellular location">
    <subcellularLocation>
        <location evidence="1">Membrane</location>
        <topology evidence="1">Single-pass type IV membrane protein</topology>
    </subcellularLocation>
</comment>
<name>A0A7R9XRE2_9CHLO</name>
<dbReference type="Gene3D" id="1.20.58.70">
    <property type="match status" value="1"/>
</dbReference>
<dbReference type="GO" id="GO:0006886">
    <property type="term" value="P:intracellular protein transport"/>
    <property type="evidence" value="ECO:0007669"/>
    <property type="project" value="InterPro"/>
</dbReference>
<evidence type="ECO:0000256" key="10">
    <source>
        <dbReference type="SAM" id="Phobius"/>
    </source>
</evidence>
<evidence type="ECO:0000256" key="2">
    <source>
        <dbReference type="ARBA" id="ARBA00009063"/>
    </source>
</evidence>
<dbReference type="SUPFAM" id="SSF47661">
    <property type="entry name" value="t-snare proteins"/>
    <property type="match status" value="1"/>
</dbReference>
<organism evidence="12">
    <name type="scientific">Ostreococcus sp. 'lucimarinus'</name>
    <dbReference type="NCBI Taxonomy" id="242159"/>
    <lineage>
        <taxon>Eukaryota</taxon>
        <taxon>Viridiplantae</taxon>
        <taxon>Chlorophyta</taxon>
        <taxon>Mamiellophyceae</taxon>
        <taxon>Mamiellales</taxon>
        <taxon>Bathycoccaceae</taxon>
        <taxon>Ostreococcus</taxon>
    </lineage>
</organism>
<feature type="domain" description="T-SNARE coiled-coil homology" evidence="11">
    <location>
        <begin position="247"/>
        <end position="309"/>
    </location>
</feature>
<feature type="transmembrane region" description="Helical" evidence="10">
    <location>
        <begin position="318"/>
        <end position="338"/>
    </location>
</feature>
<keyword evidence="3" id="KW-0813">Transport</keyword>
<dbReference type="PANTHER" id="PTHR19957:SF3">
    <property type="entry name" value="SYNTAXIN-5"/>
    <property type="match status" value="1"/>
</dbReference>
<evidence type="ECO:0000256" key="6">
    <source>
        <dbReference type="ARBA" id="ARBA00022989"/>
    </source>
</evidence>
<dbReference type="InterPro" id="IPR045242">
    <property type="entry name" value="Syntaxin"/>
</dbReference>
<protein>
    <recommendedName>
        <fullName evidence="11">t-SNARE coiled-coil homology domain-containing protein</fullName>
    </recommendedName>
</protein>
<evidence type="ECO:0000256" key="4">
    <source>
        <dbReference type="ARBA" id="ARBA00022692"/>
    </source>
</evidence>
<dbReference type="EMBL" id="HBDX01003060">
    <property type="protein sequence ID" value="CAD8221918.1"/>
    <property type="molecule type" value="Transcribed_RNA"/>
</dbReference>